<keyword evidence="5 7" id="KW-0408">Iron</keyword>
<dbReference type="SUPFAM" id="SSF48264">
    <property type="entry name" value="Cytochrome P450"/>
    <property type="match status" value="1"/>
</dbReference>
<keyword evidence="9" id="KW-1185">Reference proteome</keyword>
<evidence type="ECO:0000256" key="6">
    <source>
        <dbReference type="ARBA" id="ARBA00023033"/>
    </source>
</evidence>
<dbReference type="PRINTS" id="PR00385">
    <property type="entry name" value="P450"/>
</dbReference>
<dbReference type="PANTHER" id="PTHR46696:SF1">
    <property type="entry name" value="CYTOCHROME P450 YJIB-RELATED"/>
    <property type="match status" value="1"/>
</dbReference>
<name>A0A5J6FNN4_9ACTN</name>
<dbReference type="Proteomes" id="UP000326178">
    <property type="component" value="Chromosome"/>
</dbReference>
<keyword evidence="2 7" id="KW-0349">Heme</keyword>
<dbReference type="FunFam" id="1.10.630.10:FF:000018">
    <property type="entry name" value="Cytochrome P450 monooxygenase"/>
    <property type="match status" value="1"/>
</dbReference>
<dbReference type="Gene3D" id="1.10.630.10">
    <property type="entry name" value="Cytochrome P450"/>
    <property type="match status" value="1"/>
</dbReference>
<dbReference type="CDD" id="cd11029">
    <property type="entry name" value="CYP107-like"/>
    <property type="match status" value="1"/>
</dbReference>
<evidence type="ECO:0000256" key="4">
    <source>
        <dbReference type="ARBA" id="ARBA00023002"/>
    </source>
</evidence>
<evidence type="ECO:0000256" key="3">
    <source>
        <dbReference type="ARBA" id="ARBA00022723"/>
    </source>
</evidence>
<keyword evidence="6 7" id="KW-0503">Monooxygenase</keyword>
<dbReference type="Pfam" id="PF00067">
    <property type="entry name" value="p450"/>
    <property type="match status" value="2"/>
</dbReference>
<evidence type="ECO:0000313" key="8">
    <source>
        <dbReference type="EMBL" id="QEU76565.1"/>
    </source>
</evidence>
<evidence type="ECO:0000256" key="5">
    <source>
        <dbReference type="ARBA" id="ARBA00023004"/>
    </source>
</evidence>
<dbReference type="InterPro" id="IPR036396">
    <property type="entry name" value="Cyt_P450_sf"/>
</dbReference>
<comment type="similarity">
    <text evidence="1 7">Belongs to the cytochrome P450 family.</text>
</comment>
<dbReference type="InterPro" id="IPR002397">
    <property type="entry name" value="Cyt_P450_B"/>
</dbReference>
<dbReference type="OrthoDB" id="5500002at2"/>
<organism evidence="8 9">
    <name type="scientific">Streptomyces nitrosporeus</name>
    <dbReference type="NCBI Taxonomy" id="28894"/>
    <lineage>
        <taxon>Bacteria</taxon>
        <taxon>Bacillati</taxon>
        <taxon>Actinomycetota</taxon>
        <taxon>Actinomycetes</taxon>
        <taxon>Kitasatosporales</taxon>
        <taxon>Streptomycetaceae</taxon>
        <taxon>Streptomyces</taxon>
    </lineage>
</organism>
<evidence type="ECO:0000256" key="7">
    <source>
        <dbReference type="RuleBase" id="RU000461"/>
    </source>
</evidence>
<dbReference type="GO" id="GO:0020037">
    <property type="term" value="F:heme binding"/>
    <property type="evidence" value="ECO:0007669"/>
    <property type="project" value="InterPro"/>
</dbReference>
<reference evidence="8 9" key="1">
    <citation type="submission" date="2017-09" db="EMBL/GenBank/DDBJ databases">
        <authorList>
            <person name="Lee N."/>
            <person name="Cho B.-K."/>
        </authorList>
    </citation>
    <scope>NUCLEOTIDE SEQUENCE [LARGE SCALE GENOMIC DNA]</scope>
    <source>
        <strain evidence="8 9">ATCC 12769</strain>
    </source>
</reference>
<dbReference type="InterPro" id="IPR017972">
    <property type="entry name" value="Cyt_P450_CS"/>
</dbReference>
<evidence type="ECO:0000313" key="9">
    <source>
        <dbReference type="Proteomes" id="UP000326178"/>
    </source>
</evidence>
<dbReference type="PANTHER" id="PTHR46696">
    <property type="entry name" value="P450, PUTATIVE (EUROFUNG)-RELATED"/>
    <property type="match status" value="1"/>
</dbReference>
<evidence type="ECO:0000256" key="1">
    <source>
        <dbReference type="ARBA" id="ARBA00010617"/>
    </source>
</evidence>
<dbReference type="PRINTS" id="PR00359">
    <property type="entry name" value="BP450"/>
</dbReference>
<evidence type="ECO:0000256" key="2">
    <source>
        <dbReference type="ARBA" id="ARBA00022617"/>
    </source>
</evidence>
<proteinExistence type="inferred from homology"/>
<dbReference type="GO" id="GO:0016705">
    <property type="term" value="F:oxidoreductase activity, acting on paired donors, with incorporation or reduction of molecular oxygen"/>
    <property type="evidence" value="ECO:0007669"/>
    <property type="project" value="InterPro"/>
</dbReference>
<gene>
    <name evidence="8" type="ORF">CP967_15145</name>
</gene>
<dbReference type="PROSITE" id="PS00086">
    <property type="entry name" value="CYTOCHROME_P450"/>
    <property type="match status" value="1"/>
</dbReference>
<dbReference type="GO" id="GO:0005506">
    <property type="term" value="F:iron ion binding"/>
    <property type="evidence" value="ECO:0007669"/>
    <property type="project" value="InterPro"/>
</dbReference>
<dbReference type="EMBL" id="CP023702">
    <property type="protein sequence ID" value="QEU76565.1"/>
    <property type="molecule type" value="Genomic_DNA"/>
</dbReference>
<dbReference type="KEGG" id="snk:CP967_15145"/>
<sequence length="417" mass="45732">MNATSAVRPVDPVHLDINGRDPHAEIARLRERGPIAPVMLPGGVFAWSVTSQWAIKRLLTDPRVSKDAERHWPAWINGDIPAGWPLALWVSVRSMITAYGDEHRRLRKLVTKAFTARSISTLGPMVTAIAHSLLDRLAEAPPGAVVDLRERFAAVLPVRVICEFLGIPEESRDGLQEKIGLTFLTAVPAEVVESNVRELYAALGELIESRRATPKDDLVTHLIAARDAEDGSGLTQQELVDTLLLVISAGYETTVNLLDHAVHSLLRNPDQLALVREGVATWDDVVDEILRCEPSGFHVPLRYAVEDIEIAGVLIPAGDAIIISLAGAGRDPEVHGDNAEQFDVTREKRREHLAFGFGVHYCLGAPLARMDAVIALEALFRRFPGMRLADPAERLELLPSFISNGHRRLPVFLGDSG</sequence>
<accession>A0A5J6FNN4</accession>
<keyword evidence="4 7" id="KW-0560">Oxidoreductase</keyword>
<dbReference type="AlphaFoldDB" id="A0A5J6FNN4"/>
<dbReference type="GO" id="GO:0004497">
    <property type="term" value="F:monooxygenase activity"/>
    <property type="evidence" value="ECO:0007669"/>
    <property type="project" value="UniProtKB-KW"/>
</dbReference>
<protein>
    <submittedName>
        <fullName evidence="8">Cytochrome P450</fullName>
    </submittedName>
</protein>
<dbReference type="InterPro" id="IPR001128">
    <property type="entry name" value="Cyt_P450"/>
</dbReference>
<keyword evidence="3 7" id="KW-0479">Metal-binding</keyword>